<proteinExistence type="predicted"/>
<evidence type="ECO:0000256" key="1">
    <source>
        <dbReference type="SAM" id="MobiDB-lite"/>
    </source>
</evidence>
<organism evidence="3">
    <name type="scientific">Alexandrium monilatum</name>
    <dbReference type="NCBI Taxonomy" id="311494"/>
    <lineage>
        <taxon>Eukaryota</taxon>
        <taxon>Sar</taxon>
        <taxon>Alveolata</taxon>
        <taxon>Dinophyceae</taxon>
        <taxon>Gonyaulacales</taxon>
        <taxon>Pyrocystaceae</taxon>
        <taxon>Alexandrium</taxon>
    </lineage>
</organism>
<dbReference type="GO" id="GO:0003824">
    <property type="term" value="F:catalytic activity"/>
    <property type="evidence" value="ECO:0007669"/>
    <property type="project" value="InterPro"/>
</dbReference>
<evidence type="ECO:0000259" key="2">
    <source>
        <dbReference type="Pfam" id="PF03372"/>
    </source>
</evidence>
<dbReference type="InterPro" id="IPR036691">
    <property type="entry name" value="Endo/exonu/phosph_ase_sf"/>
</dbReference>
<sequence length="506" mass="55181">MAPEPAPGDAPVVGSHVEVIGGRYRDRRCKVIGETKEFWHLHLQDQATCRVKKSNVRKVVNGAHAQSSEDEHSAEQSASANDVPDEAEEASPQVVNGAPAQSSEDEHSAEQSASANDVPDEAEEASPQASKNEGLQPGSAAEGKLDACTPDNVVAEDNLQEADSKPAAILKSHKLSILSWNTSKLSFMGRHQEALGEHVKEIADEIAQQGIEVIVLQEVPKLQGPSRVRALRERLNQALLRIGVGDDTLFSEPAFSAKAEGREIHALLFRPPVRLDQVSTLTEVGGVSFTYPPLLALLCDDRFSFPSLQRMALTSVHTPGSADLQRSRQRALEVNRLLSGMQHEVTSRFNDTDGLLFSDLRMRRKADATKACAMPFVLCGDLNLDFFKSECAVRPDNRQDFCQGLGFRPLPSVNRVEVQTSSGCWVAGAPPGRVTSGGGRCIDFFFWNADSAKRMDFTVRPMHLSLEALKAARHPGLSDHDAIVLEMSEDPLHRRQARAALGRRAG</sequence>
<dbReference type="Pfam" id="PF03372">
    <property type="entry name" value="Exo_endo_phos"/>
    <property type="match status" value="1"/>
</dbReference>
<dbReference type="EMBL" id="HBNR01006427">
    <property type="protein sequence ID" value="CAE4564606.1"/>
    <property type="molecule type" value="Transcribed_RNA"/>
</dbReference>
<reference evidence="3" key="1">
    <citation type="submission" date="2021-01" db="EMBL/GenBank/DDBJ databases">
        <authorList>
            <person name="Corre E."/>
            <person name="Pelletier E."/>
            <person name="Niang G."/>
            <person name="Scheremetjew M."/>
            <person name="Finn R."/>
            <person name="Kale V."/>
            <person name="Holt S."/>
            <person name="Cochrane G."/>
            <person name="Meng A."/>
            <person name="Brown T."/>
            <person name="Cohen L."/>
        </authorList>
    </citation>
    <scope>NUCLEOTIDE SEQUENCE</scope>
    <source>
        <strain evidence="3">CCMP3105</strain>
    </source>
</reference>
<protein>
    <recommendedName>
        <fullName evidence="2">Endonuclease/exonuclease/phosphatase domain-containing protein</fullName>
    </recommendedName>
</protein>
<feature type="domain" description="Endonuclease/exonuclease/phosphatase" evidence="2">
    <location>
        <begin position="178"/>
        <end position="480"/>
    </location>
</feature>
<dbReference type="Gene3D" id="3.60.10.10">
    <property type="entry name" value="Endonuclease/exonuclease/phosphatase"/>
    <property type="match status" value="1"/>
</dbReference>
<feature type="region of interest" description="Disordered" evidence="1">
    <location>
        <begin position="62"/>
        <end position="146"/>
    </location>
</feature>
<name>A0A7S4UAS6_9DINO</name>
<dbReference type="SUPFAM" id="SSF56219">
    <property type="entry name" value="DNase I-like"/>
    <property type="match status" value="1"/>
</dbReference>
<gene>
    <name evidence="3" type="ORF">AMON00008_LOCUS4225</name>
</gene>
<evidence type="ECO:0000313" key="3">
    <source>
        <dbReference type="EMBL" id="CAE4564606.1"/>
    </source>
</evidence>
<accession>A0A7S4UAS6</accession>
<dbReference type="InterPro" id="IPR005135">
    <property type="entry name" value="Endo/exonuclease/phosphatase"/>
</dbReference>
<dbReference type="AlphaFoldDB" id="A0A7S4UAS6"/>